<feature type="compositionally biased region" description="Basic residues" evidence="1">
    <location>
        <begin position="41"/>
        <end position="51"/>
    </location>
</feature>
<evidence type="ECO:0000256" key="1">
    <source>
        <dbReference type="SAM" id="MobiDB-lite"/>
    </source>
</evidence>
<proteinExistence type="predicted"/>
<dbReference type="EMBL" id="QXCT01000001">
    <property type="protein sequence ID" value="MDW9252862.1"/>
    <property type="molecule type" value="Genomic_DNA"/>
</dbReference>
<accession>A0AAW9CR86</accession>
<feature type="compositionally biased region" description="Basic and acidic residues" evidence="1">
    <location>
        <begin position="11"/>
        <end position="28"/>
    </location>
</feature>
<feature type="region of interest" description="Disordered" evidence="1">
    <location>
        <begin position="1"/>
        <end position="29"/>
    </location>
</feature>
<sequence>MKKGGGHVRGHARDEPRAPFRVAMRESDADAQWAMRNGHWHLSARHPRRRGAAALASSHRARSAPPLNRSERPPPRPIDFRNIRRKYGCPL</sequence>
<dbReference type="Proteomes" id="UP001272137">
    <property type="component" value="Unassembled WGS sequence"/>
</dbReference>
<feature type="compositionally biased region" description="Basic and acidic residues" evidence="1">
    <location>
        <begin position="69"/>
        <end position="82"/>
    </location>
</feature>
<evidence type="ECO:0000313" key="2">
    <source>
        <dbReference type="EMBL" id="MDW9252862.1"/>
    </source>
</evidence>
<organism evidence="2 3">
    <name type="scientific">Burkholderia thailandensis</name>
    <dbReference type="NCBI Taxonomy" id="57975"/>
    <lineage>
        <taxon>Bacteria</taxon>
        <taxon>Pseudomonadati</taxon>
        <taxon>Pseudomonadota</taxon>
        <taxon>Betaproteobacteria</taxon>
        <taxon>Burkholderiales</taxon>
        <taxon>Burkholderiaceae</taxon>
        <taxon>Burkholderia</taxon>
        <taxon>pseudomallei group</taxon>
    </lineage>
</organism>
<feature type="region of interest" description="Disordered" evidence="1">
    <location>
        <begin position="41"/>
        <end position="91"/>
    </location>
</feature>
<feature type="compositionally biased region" description="Basic residues" evidence="1">
    <location>
        <begin position="1"/>
        <end position="10"/>
    </location>
</feature>
<reference evidence="2" key="1">
    <citation type="submission" date="2018-08" db="EMBL/GenBank/DDBJ databases">
        <title>Identification of Burkholderia cepacia strains that express a Burkholderia pseudomallei-like capsular polysaccharide.</title>
        <authorList>
            <person name="Burtnick M.N."/>
            <person name="Vongsouvath M."/>
            <person name="Newton P."/>
            <person name="Wuthiekanun V."/>
            <person name="Limmathurotsakul D."/>
            <person name="Brett P.J."/>
            <person name="Chantratita N."/>
            <person name="Dance D.A."/>
        </authorList>
    </citation>
    <scope>NUCLEOTIDE SEQUENCE</scope>
    <source>
        <strain evidence="2">SBXCC001</strain>
    </source>
</reference>
<evidence type="ECO:0000313" key="3">
    <source>
        <dbReference type="Proteomes" id="UP001272137"/>
    </source>
</evidence>
<feature type="compositionally biased region" description="Low complexity" evidence="1">
    <location>
        <begin position="52"/>
        <end position="66"/>
    </location>
</feature>
<dbReference type="AlphaFoldDB" id="A0AAW9CR86"/>
<protein>
    <submittedName>
        <fullName evidence="2">Uncharacterized protein</fullName>
    </submittedName>
</protein>
<name>A0AAW9CR86_BURTH</name>
<comment type="caution">
    <text evidence="2">The sequence shown here is derived from an EMBL/GenBank/DDBJ whole genome shotgun (WGS) entry which is preliminary data.</text>
</comment>
<gene>
    <name evidence="2" type="ORF">C7S16_5890</name>
</gene>